<comment type="caution">
    <text evidence="2">The sequence shown here is derived from an EMBL/GenBank/DDBJ whole genome shotgun (WGS) entry which is preliminary data.</text>
</comment>
<keyword evidence="3" id="KW-1185">Reference proteome</keyword>
<dbReference type="OrthoDB" id="9797568at2"/>
<reference evidence="2 3" key="1">
    <citation type="submission" date="2017-05" db="EMBL/GenBank/DDBJ databases">
        <title>Vagococcus spp. assemblies.</title>
        <authorList>
            <person name="Gulvik C.A."/>
        </authorList>
    </citation>
    <scope>NUCLEOTIDE SEQUENCE [LARGE SCALE GENOMIC DNA]</scope>
    <source>
        <strain evidence="2 3">SS1714</strain>
    </source>
</reference>
<dbReference type="PANTHER" id="PTHR37298:SF1">
    <property type="entry name" value="UPF0111 PROTEIN YKAA"/>
    <property type="match status" value="1"/>
</dbReference>
<dbReference type="Gene3D" id="1.20.58.220">
    <property type="entry name" value="Phosphate transport system protein phou homolog 2, domain 2"/>
    <property type="match status" value="1"/>
</dbReference>
<evidence type="ECO:0000313" key="3">
    <source>
        <dbReference type="Proteomes" id="UP000288028"/>
    </source>
</evidence>
<proteinExistence type="inferred from homology"/>
<accession>A0A430AXG9</accession>
<dbReference type="InterPro" id="IPR018445">
    <property type="entry name" value="Put_Phosphate_transp_reg"/>
</dbReference>
<comment type="similarity">
    <text evidence="1">Belongs to the UPF0111 family.</text>
</comment>
<sequence>MARKKGFDYFDAMYQLSMKTKEASLVLDDIITHYSSDYLIEKAESIHQLEREGDEIVSSIMYELNHSFVTPIDREDIIAITKFIDNVLDNINALPYSFDNLGIQKMREKAIEMSALIVEIVEAMTVVTKEFSKFKSTKTIGQMIQKVTELEGKADIIHSAQIKELFTSEENVLEVVRWKEVFDRLEKIVNGTEQAVLIMEAMVIKNT</sequence>
<dbReference type="Proteomes" id="UP000288028">
    <property type="component" value="Unassembled WGS sequence"/>
</dbReference>
<dbReference type="Pfam" id="PF01865">
    <property type="entry name" value="PhoU_div"/>
    <property type="match status" value="1"/>
</dbReference>
<dbReference type="RefSeq" id="WP_126795051.1">
    <property type="nucleotide sequence ID" value="NZ_CP060720.1"/>
</dbReference>
<dbReference type="AlphaFoldDB" id="A0A430AXG9"/>
<gene>
    <name evidence="2" type="ORF">CBF28_10570</name>
</gene>
<dbReference type="GeneID" id="95580109"/>
<evidence type="ECO:0000256" key="1">
    <source>
        <dbReference type="ARBA" id="ARBA00008591"/>
    </source>
</evidence>
<dbReference type="EMBL" id="NGKB01000010">
    <property type="protein sequence ID" value="RSU12762.1"/>
    <property type="molecule type" value="Genomic_DNA"/>
</dbReference>
<name>A0A430AXG9_9ENTE</name>
<organism evidence="2 3">
    <name type="scientific">Vagococcus carniphilus</name>
    <dbReference type="NCBI Taxonomy" id="218144"/>
    <lineage>
        <taxon>Bacteria</taxon>
        <taxon>Bacillati</taxon>
        <taxon>Bacillota</taxon>
        <taxon>Bacilli</taxon>
        <taxon>Lactobacillales</taxon>
        <taxon>Enterococcaceae</taxon>
        <taxon>Vagococcus</taxon>
    </lineage>
</organism>
<dbReference type="PANTHER" id="PTHR37298">
    <property type="entry name" value="UPF0111 PROTEIN YKAA"/>
    <property type="match status" value="1"/>
</dbReference>
<evidence type="ECO:0000313" key="2">
    <source>
        <dbReference type="EMBL" id="RSU12762.1"/>
    </source>
</evidence>
<dbReference type="InterPro" id="IPR052912">
    <property type="entry name" value="UPF0111_domain"/>
</dbReference>
<protein>
    <submittedName>
        <fullName evidence="2">Phosphate transport regulator</fullName>
    </submittedName>
</protein>
<dbReference type="InterPro" id="IPR038078">
    <property type="entry name" value="PhoU-like_sf"/>
</dbReference>